<organism evidence="1 2">
    <name type="scientific">Thelephora ganbajun</name>
    <name type="common">Ganba fungus</name>
    <dbReference type="NCBI Taxonomy" id="370292"/>
    <lineage>
        <taxon>Eukaryota</taxon>
        <taxon>Fungi</taxon>
        <taxon>Dikarya</taxon>
        <taxon>Basidiomycota</taxon>
        <taxon>Agaricomycotina</taxon>
        <taxon>Agaricomycetes</taxon>
        <taxon>Thelephorales</taxon>
        <taxon>Thelephoraceae</taxon>
        <taxon>Thelephora</taxon>
    </lineage>
</organism>
<reference evidence="1" key="1">
    <citation type="submission" date="2019-10" db="EMBL/GenBank/DDBJ databases">
        <authorList>
            <consortium name="DOE Joint Genome Institute"/>
            <person name="Kuo A."/>
            <person name="Miyauchi S."/>
            <person name="Kiss E."/>
            <person name="Drula E."/>
            <person name="Kohler A."/>
            <person name="Sanchez-Garcia M."/>
            <person name="Andreopoulos B."/>
            <person name="Barry K.W."/>
            <person name="Bonito G."/>
            <person name="Buee M."/>
            <person name="Carver A."/>
            <person name="Chen C."/>
            <person name="Cichocki N."/>
            <person name="Clum A."/>
            <person name="Culley D."/>
            <person name="Crous P.W."/>
            <person name="Fauchery L."/>
            <person name="Girlanda M."/>
            <person name="Hayes R."/>
            <person name="Keri Z."/>
            <person name="Labutti K."/>
            <person name="Lipzen A."/>
            <person name="Lombard V."/>
            <person name="Magnuson J."/>
            <person name="Maillard F."/>
            <person name="Morin E."/>
            <person name="Murat C."/>
            <person name="Nolan M."/>
            <person name="Ohm R."/>
            <person name="Pangilinan J."/>
            <person name="Pereira M."/>
            <person name="Perotto S."/>
            <person name="Peter M."/>
            <person name="Riley R."/>
            <person name="Sitrit Y."/>
            <person name="Stielow B."/>
            <person name="Szollosi G."/>
            <person name="Zifcakova L."/>
            <person name="Stursova M."/>
            <person name="Spatafora J.W."/>
            <person name="Tedersoo L."/>
            <person name="Vaario L.-M."/>
            <person name="Yamada A."/>
            <person name="Yan M."/>
            <person name="Wang P."/>
            <person name="Xu J."/>
            <person name="Bruns T."/>
            <person name="Baldrian P."/>
            <person name="Vilgalys R."/>
            <person name="Henrissat B."/>
            <person name="Grigoriev I.V."/>
            <person name="Hibbett D."/>
            <person name="Nagy L.G."/>
            <person name="Martin F.M."/>
        </authorList>
    </citation>
    <scope>NUCLEOTIDE SEQUENCE</scope>
    <source>
        <strain evidence="1">P2</strain>
    </source>
</reference>
<comment type="caution">
    <text evidence="1">The sequence shown here is derived from an EMBL/GenBank/DDBJ whole genome shotgun (WGS) entry which is preliminary data.</text>
</comment>
<keyword evidence="2" id="KW-1185">Reference proteome</keyword>
<gene>
    <name evidence="1" type="ORF">BDM02DRAFT_1003302</name>
</gene>
<sequence>MKPGPNKKRDNPKVDANVAPEDNGAPGHKPISLDEVQEHIEQLRGIGTVTARLFALLGEQITAVSSTAPVQRGRKTVEELKNQANAHRDGLKQAFDPLREQIERLKNNFWEKNGDVIEATAKKYVERKVKERVLVEVEKAIERYRDHIEKNEQRNQKLRDVVHAS</sequence>
<name>A0ACB6ZP94_THEGA</name>
<accession>A0ACB6ZP94</accession>
<evidence type="ECO:0000313" key="2">
    <source>
        <dbReference type="Proteomes" id="UP000886501"/>
    </source>
</evidence>
<reference evidence="1" key="2">
    <citation type="journal article" date="2020" name="Nat. Commun.">
        <title>Large-scale genome sequencing of mycorrhizal fungi provides insights into the early evolution of symbiotic traits.</title>
        <authorList>
            <person name="Miyauchi S."/>
            <person name="Kiss E."/>
            <person name="Kuo A."/>
            <person name="Drula E."/>
            <person name="Kohler A."/>
            <person name="Sanchez-Garcia M."/>
            <person name="Morin E."/>
            <person name="Andreopoulos B."/>
            <person name="Barry K.W."/>
            <person name="Bonito G."/>
            <person name="Buee M."/>
            <person name="Carver A."/>
            <person name="Chen C."/>
            <person name="Cichocki N."/>
            <person name="Clum A."/>
            <person name="Culley D."/>
            <person name="Crous P.W."/>
            <person name="Fauchery L."/>
            <person name="Girlanda M."/>
            <person name="Hayes R.D."/>
            <person name="Keri Z."/>
            <person name="LaButti K."/>
            <person name="Lipzen A."/>
            <person name="Lombard V."/>
            <person name="Magnuson J."/>
            <person name="Maillard F."/>
            <person name="Murat C."/>
            <person name="Nolan M."/>
            <person name="Ohm R.A."/>
            <person name="Pangilinan J."/>
            <person name="Pereira M.F."/>
            <person name="Perotto S."/>
            <person name="Peter M."/>
            <person name="Pfister S."/>
            <person name="Riley R."/>
            <person name="Sitrit Y."/>
            <person name="Stielow J.B."/>
            <person name="Szollosi G."/>
            <person name="Zifcakova L."/>
            <person name="Stursova M."/>
            <person name="Spatafora J.W."/>
            <person name="Tedersoo L."/>
            <person name="Vaario L.M."/>
            <person name="Yamada A."/>
            <person name="Yan M."/>
            <person name="Wang P."/>
            <person name="Xu J."/>
            <person name="Bruns T."/>
            <person name="Baldrian P."/>
            <person name="Vilgalys R."/>
            <person name="Dunand C."/>
            <person name="Henrissat B."/>
            <person name="Grigoriev I.V."/>
            <person name="Hibbett D."/>
            <person name="Nagy L.G."/>
            <person name="Martin F.M."/>
        </authorList>
    </citation>
    <scope>NUCLEOTIDE SEQUENCE</scope>
    <source>
        <strain evidence="1">P2</strain>
    </source>
</reference>
<dbReference type="Proteomes" id="UP000886501">
    <property type="component" value="Unassembled WGS sequence"/>
</dbReference>
<dbReference type="EMBL" id="MU117979">
    <property type="protein sequence ID" value="KAF9650956.1"/>
    <property type="molecule type" value="Genomic_DNA"/>
</dbReference>
<protein>
    <submittedName>
        <fullName evidence="1">Uncharacterized protein</fullName>
    </submittedName>
</protein>
<proteinExistence type="predicted"/>
<evidence type="ECO:0000313" key="1">
    <source>
        <dbReference type="EMBL" id="KAF9650956.1"/>
    </source>
</evidence>